<dbReference type="EnsemblProtists" id="PYU1_T007808">
    <property type="protein sequence ID" value="PYU1_T007808"/>
    <property type="gene ID" value="PYU1_G007792"/>
</dbReference>
<dbReference type="EMBL" id="GL376617">
    <property type="status" value="NOT_ANNOTATED_CDS"/>
    <property type="molecule type" value="Genomic_DNA"/>
</dbReference>
<feature type="compositionally biased region" description="Low complexity" evidence="1">
    <location>
        <begin position="120"/>
        <end position="131"/>
    </location>
</feature>
<reference evidence="2" key="3">
    <citation type="submission" date="2015-02" db="UniProtKB">
        <authorList>
            <consortium name="EnsemblProtists"/>
        </authorList>
    </citation>
    <scope>IDENTIFICATION</scope>
    <source>
        <strain evidence="2">DAOM BR144</strain>
    </source>
</reference>
<dbReference type="Proteomes" id="UP000019132">
    <property type="component" value="Unassembled WGS sequence"/>
</dbReference>
<evidence type="ECO:0000313" key="2">
    <source>
        <dbReference type="EnsemblProtists" id="PYU1_T007808"/>
    </source>
</evidence>
<protein>
    <submittedName>
        <fullName evidence="2">Uncharacterized protein</fullName>
    </submittedName>
</protein>
<proteinExistence type="predicted"/>
<evidence type="ECO:0000313" key="3">
    <source>
        <dbReference type="Proteomes" id="UP000019132"/>
    </source>
</evidence>
<organism evidence="2 3">
    <name type="scientific">Globisporangium ultimum (strain ATCC 200006 / CBS 805.95 / DAOM BR144)</name>
    <name type="common">Pythium ultimum</name>
    <dbReference type="NCBI Taxonomy" id="431595"/>
    <lineage>
        <taxon>Eukaryota</taxon>
        <taxon>Sar</taxon>
        <taxon>Stramenopiles</taxon>
        <taxon>Oomycota</taxon>
        <taxon>Peronosporomycetes</taxon>
        <taxon>Pythiales</taxon>
        <taxon>Pythiaceae</taxon>
        <taxon>Globisporangium</taxon>
    </lineage>
</organism>
<keyword evidence="3" id="KW-1185">Reference proteome</keyword>
<reference evidence="3" key="1">
    <citation type="journal article" date="2010" name="Genome Biol.">
        <title>Genome sequence of the necrotrophic plant pathogen Pythium ultimum reveals original pathogenicity mechanisms and effector repertoire.</title>
        <authorList>
            <person name="Levesque C.A."/>
            <person name="Brouwer H."/>
            <person name="Cano L."/>
            <person name="Hamilton J.P."/>
            <person name="Holt C."/>
            <person name="Huitema E."/>
            <person name="Raffaele S."/>
            <person name="Robideau G.P."/>
            <person name="Thines M."/>
            <person name="Win J."/>
            <person name="Zerillo M.M."/>
            <person name="Beakes G.W."/>
            <person name="Boore J.L."/>
            <person name="Busam D."/>
            <person name="Dumas B."/>
            <person name="Ferriera S."/>
            <person name="Fuerstenberg S.I."/>
            <person name="Gachon C.M."/>
            <person name="Gaulin E."/>
            <person name="Govers F."/>
            <person name="Grenville-Briggs L."/>
            <person name="Horner N."/>
            <person name="Hostetler J."/>
            <person name="Jiang R.H."/>
            <person name="Johnson J."/>
            <person name="Krajaejun T."/>
            <person name="Lin H."/>
            <person name="Meijer H.J."/>
            <person name="Moore B."/>
            <person name="Morris P."/>
            <person name="Phuntmart V."/>
            <person name="Puiu D."/>
            <person name="Shetty J."/>
            <person name="Stajich J.E."/>
            <person name="Tripathy S."/>
            <person name="Wawra S."/>
            <person name="van West P."/>
            <person name="Whitty B.R."/>
            <person name="Coutinho P.M."/>
            <person name="Henrissat B."/>
            <person name="Martin F."/>
            <person name="Thomas P.D."/>
            <person name="Tyler B.M."/>
            <person name="De Vries R.P."/>
            <person name="Kamoun S."/>
            <person name="Yandell M."/>
            <person name="Tisserat N."/>
            <person name="Buell C.R."/>
        </authorList>
    </citation>
    <scope>NUCLEOTIDE SEQUENCE</scope>
    <source>
        <strain evidence="3">DAOM:BR144</strain>
    </source>
</reference>
<feature type="region of interest" description="Disordered" evidence="1">
    <location>
        <begin position="36"/>
        <end position="180"/>
    </location>
</feature>
<sequence>MTTEELLLDDIAAYLETFEPCPVFWGVSRLEQSDLNDLRTRLESPGGPQLPRHETDEQQQSDPPTTLKQHSGFASSSNEGSDTKGQQNNPIMRNMQPSQSDAREQQQQDSAEVDQRTPERSSQSSASSSSNEESDTKSSFQISQQRQKDVKARQVTIKPKRSRNLSRERMQNELKSLRSQSEELQQRLALMHEHKQRKQKQDLLLVATWERIAKRQLEVRTQAERENRRLKTQLNHQMTLIENFNQFIGHLESARPSFVVPRDAIDTTHGVAIDSDDIAIFERLLLELDASRSKMDSVFDGNGLNAWQVGMPTDVKAQMKTRHSNIATDADSLYIELTDTNVVPFPLELVFNTLWTCWDRQSAERGYSMYQFPGEPESVSGVKARVDICLNGHRISLDFLSVSKLYIEGGRRSLVWRSRTKVHPLFPDMYVDEIGWQVIKSVELPEDGGEVTSSNVTALLMCSQFECKKLSESLNLHNQHQRAGENPLANLVVSAIEEDMVQVTAMMMDMLLQGKTPSSPLSMS</sequence>
<feature type="compositionally biased region" description="Polar residues" evidence="1">
    <location>
        <begin position="58"/>
        <end position="100"/>
    </location>
</feature>
<dbReference type="AlphaFoldDB" id="K3WS64"/>
<evidence type="ECO:0000256" key="1">
    <source>
        <dbReference type="SAM" id="MobiDB-lite"/>
    </source>
</evidence>
<dbReference type="eggNOG" id="ENOG502T48G">
    <property type="taxonomic scope" value="Eukaryota"/>
</dbReference>
<dbReference type="HOGENOM" id="CLU_027764_5_1_1"/>
<dbReference type="InParanoid" id="K3WS64"/>
<name>K3WS64_GLOUD</name>
<accession>K3WS64</accession>
<dbReference type="VEuPathDB" id="FungiDB:PYU1_G007792"/>
<reference evidence="3" key="2">
    <citation type="submission" date="2010-04" db="EMBL/GenBank/DDBJ databases">
        <authorList>
            <person name="Buell R."/>
            <person name="Hamilton J."/>
            <person name="Hostetler J."/>
        </authorList>
    </citation>
    <scope>NUCLEOTIDE SEQUENCE [LARGE SCALE GENOMIC DNA]</scope>
    <source>
        <strain evidence="3">DAOM:BR144</strain>
    </source>
</reference>
<dbReference type="OMA" id="TECFENI"/>
<feature type="compositionally biased region" description="Basic and acidic residues" evidence="1">
    <location>
        <begin position="165"/>
        <end position="180"/>
    </location>
</feature>